<dbReference type="EMBL" id="BMMP01000002">
    <property type="protein sequence ID" value="GGO43606.1"/>
    <property type="molecule type" value="Genomic_DNA"/>
</dbReference>
<evidence type="ECO:0000313" key="2">
    <source>
        <dbReference type="EMBL" id="GGO43606.1"/>
    </source>
</evidence>
<feature type="compositionally biased region" description="Low complexity" evidence="1">
    <location>
        <begin position="46"/>
        <end position="59"/>
    </location>
</feature>
<sequence length="89" mass="8928">MPPGGGGTGPSRPRTLSLSARLLLSLLTLFMMPPASFGRAAGGAAAGPRAGASRPPNAAFRGRGGTRGMPGFWHTALHSGHTEPSLALP</sequence>
<comment type="caution">
    <text evidence="2">The sequence shown here is derived from an EMBL/GenBank/DDBJ whole genome shotgun (WGS) entry which is preliminary data.</text>
</comment>
<feature type="region of interest" description="Disordered" evidence="1">
    <location>
        <begin position="38"/>
        <end position="89"/>
    </location>
</feature>
<evidence type="ECO:0000313" key="3">
    <source>
        <dbReference type="Proteomes" id="UP000631535"/>
    </source>
</evidence>
<gene>
    <name evidence="2" type="ORF">GCM10012287_07170</name>
</gene>
<protein>
    <submittedName>
        <fullName evidence="2">Uncharacterized protein</fullName>
    </submittedName>
</protein>
<reference evidence="3" key="1">
    <citation type="journal article" date="2019" name="Int. J. Syst. Evol. Microbiol.">
        <title>The Global Catalogue of Microorganisms (GCM) 10K type strain sequencing project: providing services to taxonomists for standard genome sequencing and annotation.</title>
        <authorList>
            <consortium name="The Broad Institute Genomics Platform"/>
            <consortium name="The Broad Institute Genome Sequencing Center for Infectious Disease"/>
            <person name="Wu L."/>
            <person name="Ma J."/>
        </authorList>
    </citation>
    <scope>NUCLEOTIDE SEQUENCE [LARGE SCALE GENOMIC DNA]</scope>
    <source>
        <strain evidence="3">CGMCC 4.7178</strain>
    </source>
</reference>
<accession>A0ABQ2LV45</accession>
<dbReference type="Proteomes" id="UP000631535">
    <property type="component" value="Unassembled WGS sequence"/>
</dbReference>
<keyword evidence="3" id="KW-1185">Reference proteome</keyword>
<evidence type="ECO:0000256" key="1">
    <source>
        <dbReference type="SAM" id="MobiDB-lite"/>
    </source>
</evidence>
<organism evidence="2 3">
    <name type="scientific">Streptomyces daqingensis</name>
    <dbReference type="NCBI Taxonomy" id="1472640"/>
    <lineage>
        <taxon>Bacteria</taxon>
        <taxon>Bacillati</taxon>
        <taxon>Actinomycetota</taxon>
        <taxon>Actinomycetes</taxon>
        <taxon>Kitasatosporales</taxon>
        <taxon>Streptomycetaceae</taxon>
        <taxon>Streptomyces</taxon>
    </lineage>
</organism>
<name>A0ABQ2LV45_9ACTN</name>
<proteinExistence type="predicted"/>